<dbReference type="InParanoid" id="A0A409WBV5"/>
<evidence type="ECO:0000313" key="2">
    <source>
        <dbReference type="EMBL" id="PPQ75971.1"/>
    </source>
</evidence>
<reference evidence="2 3" key="1">
    <citation type="journal article" date="2018" name="Evol. Lett.">
        <title>Horizontal gene cluster transfer increased hallucinogenic mushroom diversity.</title>
        <authorList>
            <person name="Reynolds H.T."/>
            <person name="Vijayakumar V."/>
            <person name="Gluck-Thaler E."/>
            <person name="Korotkin H.B."/>
            <person name="Matheny P.B."/>
            <person name="Slot J.C."/>
        </authorList>
    </citation>
    <scope>NUCLEOTIDE SEQUENCE [LARGE SCALE GENOMIC DNA]</scope>
    <source>
        <strain evidence="2 3">SRW20</strain>
    </source>
</reference>
<dbReference type="Proteomes" id="UP000284706">
    <property type="component" value="Unassembled WGS sequence"/>
</dbReference>
<name>A0A409WBV5_9AGAR</name>
<feature type="region of interest" description="Disordered" evidence="1">
    <location>
        <begin position="38"/>
        <end position="102"/>
    </location>
</feature>
<sequence length="244" mass="26165">MSFSVDDLVSSLSSNHIGQEQMDLATLQAQLAKTLVAGPSNPNYHYHHAAGRSGHAQQQQNTQPCNTPLARTPSSSTFPHSSPWGADSAHQTFGHATRSGGRLRTNSVSSTYFDEAEEDEKMVEDLLMPVTPSTSSMPTSPSTQVPNGYPFSNSYSDPIPSSPTTSLFASTDPFYIAQLQALSQQSQPQTQSVFAQNGRLSQNSPFAVPMQTQQHSTSQWDNVGSMPMGMGGPGHVTMARAAAF</sequence>
<dbReference type="EMBL" id="NHYE01005209">
    <property type="protein sequence ID" value="PPQ75971.1"/>
    <property type="molecule type" value="Genomic_DNA"/>
</dbReference>
<protein>
    <submittedName>
        <fullName evidence="2">Uncharacterized protein</fullName>
    </submittedName>
</protein>
<evidence type="ECO:0000256" key="1">
    <source>
        <dbReference type="SAM" id="MobiDB-lite"/>
    </source>
</evidence>
<accession>A0A409WBV5</accession>
<proteinExistence type="predicted"/>
<gene>
    <name evidence="2" type="ORF">CVT26_006091</name>
</gene>
<comment type="caution">
    <text evidence="2">The sequence shown here is derived from an EMBL/GenBank/DDBJ whole genome shotgun (WGS) entry which is preliminary data.</text>
</comment>
<organism evidence="2 3">
    <name type="scientific">Gymnopilus dilepis</name>
    <dbReference type="NCBI Taxonomy" id="231916"/>
    <lineage>
        <taxon>Eukaryota</taxon>
        <taxon>Fungi</taxon>
        <taxon>Dikarya</taxon>
        <taxon>Basidiomycota</taxon>
        <taxon>Agaricomycotina</taxon>
        <taxon>Agaricomycetes</taxon>
        <taxon>Agaricomycetidae</taxon>
        <taxon>Agaricales</taxon>
        <taxon>Agaricineae</taxon>
        <taxon>Hymenogastraceae</taxon>
        <taxon>Gymnopilus</taxon>
    </lineage>
</organism>
<dbReference type="OrthoDB" id="3060359at2759"/>
<dbReference type="AlphaFoldDB" id="A0A409WBV5"/>
<keyword evidence="3" id="KW-1185">Reference proteome</keyword>
<feature type="compositionally biased region" description="Low complexity" evidence="1">
    <location>
        <begin position="57"/>
        <end position="83"/>
    </location>
</feature>
<evidence type="ECO:0000313" key="3">
    <source>
        <dbReference type="Proteomes" id="UP000284706"/>
    </source>
</evidence>